<dbReference type="PROSITE" id="PS50943">
    <property type="entry name" value="HTH_CROC1"/>
    <property type="match status" value="1"/>
</dbReference>
<reference evidence="4" key="1">
    <citation type="submission" date="2016-11" db="EMBL/GenBank/DDBJ databases">
        <authorList>
            <person name="Varghese N."/>
            <person name="Submissions S."/>
        </authorList>
    </citation>
    <scope>NUCLEOTIDE SEQUENCE [LARGE SCALE GENOMIC DNA]</scope>
    <source>
        <strain evidence="4">DSM 3071</strain>
    </source>
</reference>
<dbReference type="STRING" id="1121131.SAMN02745229_00637"/>
<dbReference type="CDD" id="cd00093">
    <property type="entry name" value="HTH_XRE"/>
    <property type="match status" value="1"/>
</dbReference>
<dbReference type="GO" id="GO:0003677">
    <property type="term" value="F:DNA binding"/>
    <property type="evidence" value="ECO:0007669"/>
    <property type="project" value="UniProtKB-KW"/>
</dbReference>
<dbReference type="AlphaFoldDB" id="A0A1M5TVC4"/>
<evidence type="ECO:0000313" key="4">
    <source>
        <dbReference type="Proteomes" id="UP000184278"/>
    </source>
</evidence>
<dbReference type="InterPro" id="IPR010982">
    <property type="entry name" value="Lambda_DNA-bd_dom_sf"/>
</dbReference>
<dbReference type="Gene3D" id="1.10.260.40">
    <property type="entry name" value="lambda repressor-like DNA-binding domains"/>
    <property type="match status" value="1"/>
</dbReference>
<keyword evidence="1" id="KW-0238">DNA-binding</keyword>
<dbReference type="PANTHER" id="PTHR46558:SF11">
    <property type="entry name" value="HTH-TYPE TRANSCRIPTIONAL REGULATOR XRE"/>
    <property type="match status" value="1"/>
</dbReference>
<name>A0A1M5TVC4_BUTFI</name>
<dbReference type="Pfam" id="PF01381">
    <property type="entry name" value="HTH_3"/>
    <property type="match status" value="1"/>
</dbReference>
<gene>
    <name evidence="3" type="ORF">SAMN02745229_00637</name>
</gene>
<dbReference type="EMBL" id="FQXK01000005">
    <property type="protein sequence ID" value="SHH54742.1"/>
    <property type="molecule type" value="Genomic_DNA"/>
</dbReference>
<accession>A0A1M5TVC4</accession>
<dbReference type="SUPFAM" id="SSF47413">
    <property type="entry name" value="lambda repressor-like DNA-binding domains"/>
    <property type="match status" value="1"/>
</dbReference>
<protein>
    <submittedName>
        <fullName evidence="3">Helix-turn-helix</fullName>
    </submittedName>
</protein>
<dbReference type="GeneID" id="89510564"/>
<dbReference type="SMART" id="SM00530">
    <property type="entry name" value="HTH_XRE"/>
    <property type="match status" value="1"/>
</dbReference>
<dbReference type="PANTHER" id="PTHR46558">
    <property type="entry name" value="TRACRIPTIONAL REGULATORY PROTEIN-RELATED-RELATED"/>
    <property type="match status" value="1"/>
</dbReference>
<dbReference type="OrthoDB" id="9813152at2"/>
<dbReference type="Proteomes" id="UP000184278">
    <property type="component" value="Unassembled WGS sequence"/>
</dbReference>
<dbReference type="InterPro" id="IPR001387">
    <property type="entry name" value="Cro/C1-type_HTH"/>
</dbReference>
<evidence type="ECO:0000259" key="2">
    <source>
        <dbReference type="PROSITE" id="PS50943"/>
    </source>
</evidence>
<evidence type="ECO:0000256" key="1">
    <source>
        <dbReference type="ARBA" id="ARBA00023125"/>
    </source>
</evidence>
<proteinExistence type="predicted"/>
<evidence type="ECO:0000313" key="3">
    <source>
        <dbReference type="EMBL" id="SHH54742.1"/>
    </source>
</evidence>
<feature type="domain" description="HTH cro/C1-type" evidence="2">
    <location>
        <begin position="11"/>
        <end position="64"/>
    </location>
</feature>
<keyword evidence="4" id="KW-1185">Reference proteome</keyword>
<organism evidence="3 4">
    <name type="scientific">Butyrivibrio fibrisolvens DSM 3071</name>
    <dbReference type="NCBI Taxonomy" id="1121131"/>
    <lineage>
        <taxon>Bacteria</taxon>
        <taxon>Bacillati</taxon>
        <taxon>Bacillota</taxon>
        <taxon>Clostridia</taxon>
        <taxon>Lachnospirales</taxon>
        <taxon>Lachnospiraceae</taxon>
        <taxon>Butyrivibrio</taxon>
    </lineage>
</organism>
<dbReference type="RefSeq" id="WP_073385460.1">
    <property type="nucleotide sequence ID" value="NZ_FQXK01000005.1"/>
</dbReference>
<sequence length="299" mass="33463">MGTESIFSKNLQELRKKQGVTQEQLASHLGVSPQAVSKWENGSYPEGDLLPKISDFFGVSISYLYGQEKEKVSIEQGVLEALAETIENNTGINSHAEYFDKMLSIAWAFQIGCWRNNKNYYDRGVPAKDNRTASVITDDAGFGFFSLNKENQFFILNREAEDGYVNNITISEDVRGFFKLLGEKGALEIIRYMLTLKWGECVTASNIAQKTGISEDKVSKLLGDVGQMQGKNNSPFTCIHIINKDGIEKGYGINQSSAVLFIPLLQIADQLINPPCGYQMQVNTRGKSWFDRDTVEKTH</sequence>